<dbReference type="InParanoid" id="A0A6P6YK32"/>
<dbReference type="KEGG" id="dpte:113798731"/>
<dbReference type="AlphaFoldDB" id="A0A6P6YK32"/>
<dbReference type="OMA" id="NIMENCC"/>
<accession>A0A6P6YK32</accession>
<keyword evidence="1" id="KW-0472">Membrane</keyword>
<keyword evidence="2" id="KW-1185">Reference proteome</keyword>
<protein>
    <submittedName>
        <fullName evidence="3">Uncharacterized protein LOC113798731</fullName>
    </submittedName>
</protein>
<evidence type="ECO:0000313" key="2">
    <source>
        <dbReference type="Proteomes" id="UP000515146"/>
    </source>
</evidence>
<keyword evidence="1" id="KW-1133">Transmembrane helix</keyword>
<evidence type="ECO:0000313" key="3">
    <source>
        <dbReference type="RefSeq" id="XP_027205106.1"/>
    </source>
</evidence>
<dbReference type="Proteomes" id="UP000515146">
    <property type="component" value="Unplaced"/>
</dbReference>
<organism evidence="2 3">
    <name type="scientific">Dermatophagoides pteronyssinus</name>
    <name type="common">European house dust mite</name>
    <dbReference type="NCBI Taxonomy" id="6956"/>
    <lineage>
        <taxon>Eukaryota</taxon>
        <taxon>Metazoa</taxon>
        <taxon>Ecdysozoa</taxon>
        <taxon>Arthropoda</taxon>
        <taxon>Chelicerata</taxon>
        <taxon>Arachnida</taxon>
        <taxon>Acari</taxon>
        <taxon>Acariformes</taxon>
        <taxon>Sarcoptiformes</taxon>
        <taxon>Astigmata</taxon>
        <taxon>Psoroptidia</taxon>
        <taxon>Analgoidea</taxon>
        <taxon>Pyroglyphidae</taxon>
        <taxon>Dermatophagoidinae</taxon>
        <taxon>Dermatophagoides</taxon>
    </lineage>
</organism>
<proteinExistence type="predicted"/>
<keyword evidence="1" id="KW-0812">Transmembrane</keyword>
<dbReference type="RefSeq" id="XP_027205106.1">
    <property type="nucleotide sequence ID" value="XM_027349305.1"/>
</dbReference>
<evidence type="ECO:0000256" key="1">
    <source>
        <dbReference type="SAM" id="Phobius"/>
    </source>
</evidence>
<dbReference type="OrthoDB" id="10385185at2759"/>
<feature type="transmembrane region" description="Helical" evidence="1">
    <location>
        <begin position="12"/>
        <end position="30"/>
    </location>
</feature>
<reference evidence="3" key="1">
    <citation type="submission" date="2025-08" db="UniProtKB">
        <authorList>
            <consortium name="RefSeq"/>
        </authorList>
    </citation>
    <scope>IDENTIFICATION</scope>
    <source>
        <strain evidence="3">Airmid</strain>
    </source>
</reference>
<name>A0A6P6YK32_DERPT</name>
<gene>
    <name evidence="3" type="primary">LOC113798731</name>
</gene>
<sequence length="282" mass="32118">MIKMTKRNNNCCSCISPISLAIIFLIINVWQQNHLLIDAQSSLKINDIKIEDDYVQAAAAAAAHHRNSNSFRSKFPIFNVSGLLSVYSIEGIDGHYCNRTYRMYLNQLFLDSCVESMRLLCGGGGGGNSVGRRKRNISPFLSELYYPTKQSSLDMDELSSINMENVDDTDVRQQQQQQQHAEQILDLIRRTSAAAAASKSSSSSSSNPSFETSMIRKRRNHYHHNNHHFNQQYSMIAIESQNIMENCCNDLEKYDCRENVLREKFQKICAPNLVTTVEVFRS</sequence>